<dbReference type="EMBL" id="NAJQ01001135">
    <property type="protein sequence ID" value="TKA62053.1"/>
    <property type="molecule type" value="Genomic_DNA"/>
</dbReference>
<protein>
    <submittedName>
        <fullName evidence="1">Uncharacterized protein</fullName>
    </submittedName>
</protein>
<gene>
    <name evidence="1" type="ORF">B0A55_12488</name>
</gene>
<dbReference type="Proteomes" id="UP000309340">
    <property type="component" value="Unassembled WGS sequence"/>
</dbReference>
<evidence type="ECO:0000313" key="2">
    <source>
        <dbReference type="Proteomes" id="UP000309340"/>
    </source>
</evidence>
<reference evidence="1 2" key="1">
    <citation type="submission" date="2017-03" db="EMBL/GenBank/DDBJ databases">
        <title>Genomes of endolithic fungi from Antarctica.</title>
        <authorList>
            <person name="Coleine C."/>
            <person name="Masonjones S."/>
            <person name="Stajich J.E."/>
        </authorList>
    </citation>
    <scope>NUCLEOTIDE SEQUENCE [LARGE SCALE GENOMIC DNA]</scope>
    <source>
        <strain evidence="1 2">CCFEE 5184</strain>
    </source>
</reference>
<accession>A0A4U0WI87</accession>
<sequence>MAGSPHLPALLHDIRYITTMSAELKDWYARTMGDTAANEALFDALSVRQFPPQVFNTPVPEGWTKPQDFDGFLEQGHKEYLQEEGLL</sequence>
<dbReference type="OrthoDB" id="62952at2759"/>
<name>A0A4U0WI87_9PEZI</name>
<proteinExistence type="predicted"/>
<comment type="caution">
    <text evidence="1">The sequence shown here is derived from an EMBL/GenBank/DDBJ whole genome shotgun (WGS) entry which is preliminary data.</text>
</comment>
<dbReference type="AlphaFoldDB" id="A0A4U0WI87"/>
<keyword evidence="2" id="KW-1185">Reference proteome</keyword>
<organism evidence="1 2">
    <name type="scientific">Friedmanniomyces simplex</name>
    <dbReference type="NCBI Taxonomy" id="329884"/>
    <lineage>
        <taxon>Eukaryota</taxon>
        <taxon>Fungi</taxon>
        <taxon>Dikarya</taxon>
        <taxon>Ascomycota</taxon>
        <taxon>Pezizomycotina</taxon>
        <taxon>Dothideomycetes</taxon>
        <taxon>Dothideomycetidae</taxon>
        <taxon>Mycosphaerellales</taxon>
        <taxon>Teratosphaeriaceae</taxon>
        <taxon>Friedmanniomyces</taxon>
    </lineage>
</organism>
<evidence type="ECO:0000313" key="1">
    <source>
        <dbReference type="EMBL" id="TKA62053.1"/>
    </source>
</evidence>